<accession>A0A098BF52</accession>
<dbReference type="AlphaFoldDB" id="A0A098BF52"/>
<dbReference type="Proteomes" id="UP000042997">
    <property type="component" value="Unassembled WGS sequence"/>
</dbReference>
<evidence type="ECO:0000256" key="1">
    <source>
        <dbReference type="SAM" id="MobiDB-lite"/>
    </source>
</evidence>
<reference evidence="2 3" key="1">
    <citation type="journal article" date="2014" name="Genome Announc.">
        <title>Draft Genome Sequence of Propane- and Butane-Oxidizing Actinobacterium Rhodococcus ruber IEGM 231.</title>
        <authorList>
            <person name="Ivshina I.B."/>
            <person name="Kuyukina M.S."/>
            <person name="Krivoruchko A.V."/>
            <person name="Barbe V."/>
            <person name="Fischer C."/>
        </authorList>
    </citation>
    <scope>NUCLEOTIDE SEQUENCE [LARGE SCALE GENOMIC DNA]</scope>
</reference>
<proteinExistence type="predicted"/>
<sequence>MQSLECHACGNAVLVAKYSPVHTSIQWTGPARDTCREFASAAIADETTTYLPHCGALHESVDRAVRDGRLVPSHRVEPQPIEPRPDEP</sequence>
<feature type="region of interest" description="Disordered" evidence="1">
    <location>
        <begin position="69"/>
        <end position="88"/>
    </location>
</feature>
<dbReference type="OrthoDB" id="4554341at2"/>
<dbReference type="EMBL" id="CCSD01000032">
    <property type="protein sequence ID" value="CDZ87363.1"/>
    <property type="molecule type" value="Genomic_DNA"/>
</dbReference>
<evidence type="ECO:0000313" key="2">
    <source>
        <dbReference type="EMBL" id="CDZ87363.1"/>
    </source>
</evidence>
<name>A0A098BF52_9NOCA</name>
<dbReference type="RefSeq" id="WP_040270271.1">
    <property type="nucleotide sequence ID" value="NZ_CP145319.1"/>
</dbReference>
<evidence type="ECO:0000313" key="3">
    <source>
        <dbReference type="Proteomes" id="UP000042997"/>
    </source>
</evidence>
<gene>
    <name evidence="2" type="ORF">RHRU231_230191</name>
</gene>
<evidence type="ECO:0008006" key="4">
    <source>
        <dbReference type="Google" id="ProtNLM"/>
    </source>
</evidence>
<protein>
    <recommendedName>
        <fullName evidence="4">Ferredoxin</fullName>
    </recommendedName>
</protein>
<organism evidence="2 3">
    <name type="scientific">Rhodococcus ruber</name>
    <dbReference type="NCBI Taxonomy" id="1830"/>
    <lineage>
        <taxon>Bacteria</taxon>
        <taxon>Bacillati</taxon>
        <taxon>Actinomycetota</taxon>
        <taxon>Actinomycetes</taxon>
        <taxon>Mycobacteriales</taxon>
        <taxon>Nocardiaceae</taxon>
        <taxon>Rhodococcus</taxon>
    </lineage>
</organism>